<evidence type="ECO:0000313" key="1">
    <source>
        <dbReference type="EMBL" id="WUO45282.1"/>
    </source>
</evidence>
<organism evidence="1 2">
    <name type="scientific">Streptomyces goshikiensis</name>
    <dbReference type="NCBI Taxonomy" id="1942"/>
    <lineage>
        <taxon>Bacteria</taxon>
        <taxon>Bacillati</taxon>
        <taxon>Actinomycetota</taxon>
        <taxon>Actinomycetes</taxon>
        <taxon>Kitasatosporales</taxon>
        <taxon>Streptomycetaceae</taxon>
        <taxon>Streptomyces</taxon>
    </lineage>
</organism>
<gene>
    <name evidence="1" type="ORF">OHU17_05275</name>
</gene>
<accession>A0ABZ1RER8</accession>
<dbReference type="RefSeq" id="WP_328775352.1">
    <property type="nucleotide sequence ID" value="NZ_CP108057.1"/>
</dbReference>
<evidence type="ECO:0000313" key="2">
    <source>
        <dbReference type="Proteomes" id="UP001432075"/>
    </source>
</evidence>
<proteinExistence type="predicted"/>
<dbReference type="Proteomes" id="UP001432075">
    <property type="component" value="Chromosome"/>
</dbReference>
<evidence type="ECO:0008006" key="3">
    <source>
        <dbReference type="Google" id="ProtNLM"/>
    </source>
</evidence>
<protein>
    <recommendedName>
        <fullName evidence="3">DNA primase/polymerase bifunctional N-terminal domain-containing protein</fullName>
    </recommendedName>
</protein>
<dbReference type="EMBL" id="CP108057">
    <property type="protein sequence ID" value="WUO45282.1"/>
    <property type="molecule type" value="Genomic_DNA"/>
</dbReference>
<sequence>MSTPTLAEWLACSHPDPRQAWADWVAHGVTVIPVGTLFSSVRIPEAIVHAAVESTDPRQINKVLADRLDGPVIHDGRGRNFYPLIGAEARLDWDTTAPGVERLAPATQLGVPAPNLHRYTPARPIYWAVAGYSPRHCGSAAVALLVRVGGARLEEAAT</sequence>
<name>A0ABZ1RER8_9ACTN</name>
<reference evidence="1" key="1">
    <citation type="submission" date="2022-10" db="EMBL/GenBank/DDBJ databases">
        <title>The complete genomes of actinobacterial strains from the NBC collection.</title>
        <authorList>
            <person name="Joergensen T.S."/>
            <person name="Alvarez Arevalo M."/>
            <person name="Sterndorff E.B."/>
            <person name="Faurdal D."/>
            <person name="Vuksanovic O."/>
            <person name="Mourched A.-S."/>
            <person name="Charusanti P."/>
            <person name="Shaw S."/>
            <person name="Blin K."/>
            <person name="Weber T."/>
        </authorList>
    </citation>
    <scope>NUCLEOTIDE SEQUENCE</scope>
    <source>
        <strain evidence="1">NBC_00283</strain>
    </source>
</reference>
<keyword evidence="2" id="KW-1185">Reference proteome</keyword>